<feature type="domain" description="Lipoprotein-associated type-17" evidence="2">
    <location>
        <begin position="39"/>
        <end position="109"/>
    </location>
</feature>
<gene>
    <name evidence="3" type="ORF">NCTC10113_01158</name>
</gene>
<name>A0A448ZYL2_METSV</name>
<evidence type="ECO:0000259" key="2">
    <source>
        <dbReference type="Pfam" id="PF04200"/>
    </source>
</evidence>
<dbReference type="RefSeq" id="WP_024544152.1">
    <property type="nucleotide sequence ID" value="NZ_BPLV01000001.1"/>
</dbReference>
<feature type="domain" description="Lipoprotein-associated type-17" evidence="2">
    <location>
        <begin position="215"/>
        <end position="304"/>
    </location>
</feature>
<feature type="chain" id="PRO_5019490506" description="Lipoprotein-associated type-17 domain-containing protein" evidence="1">
    <location>
        <begin position="20"/>
        <end position="723"/>
    </location>
</feature>
<sequence>MSKKNFLWLASSLMPISIALPLISCGNKEIDVEKDIEIQKDAKISETYAKDADIKKLVNFKSKSNKVKYEIVSSKIISNEQGIIEISVQAIQNNKVIKTFTLKIDGFKKQLLNLDLITDLKLKDSENKDFEEYADLHEHDLIEQIEANANGKPLATYLQETKSKIAKAKLYEKDNVVYLTLTFELDDGSKLSKDFVINTLLINPFKKIFNELGVFNLLDKSDSTILEDYIEDNKNSLSTKIFTKKYNNASLFSYIDSQNAKVEKLELLPYSQKDGQVKLYVTLADKNDATKKYEKTFIIDGFKKMYDANSFGELLEQINLENINNKTVSEYQNEFGPNEEDKLKKIIYNDNKKLEDFIKKYNLDFQYADLEATDEEKSSGKARLTFSFWTKDYTSFEKTYEISGFKPEETLWSLVNDLGNLDLKDKTDKTTFDYNKAYTDLKAKLTSISQSDVTNYLTSKGIQILDISLEAVSKNQGILKIKFKKDSSELEKIYEIFNFKDNVVYDGFSEPLKLDNVDGTKTVEEYLSTYTNLEEHISTLAKTNAEFKQYLLDNNLKISEAKLVANKDNFTKAVLTVTICENGKEDNKLTKSFDVSGFKEPNISQSSEYEMAKNGTLFTIDKSAATYATEIANIKNGWVTFVPNRNNNTFNYGKSRKNAKTVLNLLKYNGTTPLKDTVFNENYQGSGQKTLVAKVDGNKVTVKFNIFNKKTNHYDTFELVLAE</sequence>
<accession>A0A448ZYL2</accession>
<evidence type="ECO:0000256" key="1">
    <source>
        <dbReference type="SAM" id="SignalP"/>
    </source>
</evidence>
<keyword evidence="3" id="KW-0614">Plasmid</keyword>
<reference evidence="3" key="1">
    <citation type="submission" date="2019-01" db="EMBL/GenBank/DDBJ databases">
        <authorList>
            <consortium name="Pathogen Informatics"/>
        </authorList>
    </citation>
    <scope>NUCLEOTIDE SEQUENCE [LARGE SCALE GENOMIC DNA]</scope>
    <source>
        <strain evidence="3">NCTC10113</strain>
    </source>
</reference>
<protein>
    <recommendedName>
        <fullName evidence="2">Lipoprotein-associated type-17 domain-containing protein</fullName>
    </recommendedName>
</protein>
<proteinExistence type="predicted"/>
<keyword evidence="1" id="KW-0732">Signal</keyword>
<organism evidence="3">
    <name type="scientific">Metamycoplasma salivarium</name>
    <name type="common">Mycoplasma salivarium</name>
    <dbReference type="NCBI Taxonomy" id="2124"/>
    <lineage>
        <taxon>Bacteria</taxon>
        <taxon>Bacillati</taxon>
        <taxon>Mycoplasmatota</taxon>
        <taxon>Mycoplasmoidales</taxon>
        <taxon>Metamycoplasmataceae</taxon>
        <taxon>Metamycoplasma</taxon>
    </lineage>
</organism>
<evidence type="ECO:0000313" key="3">
    <source>
        <dbReference type="EMBL" id="VEU56256.1"/>
    </source>
</evidence>
<dbReference type="InterPro" id="IPR007326">
    <property type="entry name" value="Lipoprotein-assoc_dom"/>
</dbReference>
<geneLocation type="plasmid" evidence="3">
    <name>2</name>
</geneLocation>
<feature type="signal peptide" evidence="1">
    <location>
        <begin position="1"/>
        <end position="19"/>
    </location>
</feature>
<dbReference type="AlphaFoldDB" id="A0A448ZYL2"/>
<dbReference type="Pfam" id="PF04200">
    <property type="entry name" value="Lipoprotein_17"/>
    <property type="match status" value="2"/>
</dbReference>
<dbReference type="EMBL" id="LR214939">
    <property type="protein sequence ID" value="VEU56256.1"/>
    <property type="molecule type" value="Genomic_DNA"/>
</dbReference>